<reference evidence="2 3" key="1">
    <citation type="submission" date="2017-08" db="EMBL/GenBank/DDBJ databases">
        <authorList>
            <person name="de Groot N.N."/>
        </authorList>
    </citation>
    <scope>NUCLEOTIDE SEQUENCE [LARGE SCALE GENOMIC DNA]</scope>
    <source>
        <strain evidence="2 3">JC85</strain>
    </source>
</reference>
<dbReference type="EMBL" id="OBQD01000044">
    <property type="protein sequence ID" value="SOC48228.1"/>
    <property type="molecule type" value="Genomic_DNA"/>
</dbReference>
<dbReference type="Pfam" id="PF10011">
    <property type="entry name" value="DUF2254"/>
    <property type="match status" value="1"/>
</dbReference>
<proteinExistence type="predicted"/>
<dbReference type="InterPro" id="IPR018723">
    <property type="entry name" value="DUF2254_membrane"/>
</dbReference>
<keyword evidence="3" id="KW-1185">Reference proteome</keyword>
<feature type="transmembrane region" description="Helical" evidence="1">
    <location>
        <begin position="99"/>
        <end position="120"/>
    </location>
</feature>
<dbReference type="AlphaFoldDB" id="A0A285V3N5"/>
<dbReference type="Proteomes" id="UP000219167">
    <property type="component" value="Unassembled WGS sequence"/>
</dbReference>
<evidence type="ECO:0000256" key="1">
    <source>
        <dbReference type="SAM" id="Phobius"/>
    </source>
</evidence>
<feature type="transmembrane region" description="Helical" evidence="1">
    <location>
        <begin position="56"/>
        <end position="79"/>
    </location>
</feature>
<keyword evidence="1" id="KW-0472">Membrane</keyword>
<name>A0A285V3N5_9HYPH</name>
<sequence>MPRWQWLMAQLTRRLWVHASLIGSLGVLAAVLAAVVDRYIPWRMPGTIGADAVDSILTIIASSMLAVTTFSLNVMVSAFGSATSNVTPRATKLLMEDRLTQTVLSTFIGSFLFGIVGLVVLKTGAYGERGRVVLFVFTIVVIALVVISLLRWIDHLTRLGRVGETTDRVEEATRAAIEMRLDEPYLGGCPVRDRARDLPEDRVLVTADLIGYVQHVDIGALSRFCEAHDTELFVGATPGTFVYPHTPLAWISRPQSADDIEEQKQTICRAFSIGDQRSFDQDPRFGLAVMSEIASRALSPAVNDPGTAIDVVGRSTRLMSIWASGRHDNQGEPPKHPRVHVPPLDTFDLFDDAFMAIARDGAALIEVQLRLQKSLLALSRMGDAAFRAAALHQSRMAMGRAEAALTLEADKLRLRELLDAST</sequence>
<organism evidence="2 3">
    <name type="scientific">Rhizobium subbaraonis</name>
    <dbReference type="NCBI Taxonomy" id="908946"/>
    <lineage>
        <taxon>Bacteria</taxon>
        <taxon>Pseudomonadati</taxon>
        <taxon>Pseudomonadota</taxon>
        <taxon>Alphaproteobacteria</taxon>
        <taxon>Hyphomicrobiales</taxon>
        <taxon>Rhizobiaceae</taxon>
        <taxon>Rhizobium/Agrobacterium group</taxon>
        <taxon>Rhizobium</taxon>
    </lineage>
</organism>
<feature type="transmembrane region" description="Helical" evidence="1">
    <location>
        <begin position="132"/>
        <end position="153"/>
    </location>
</feature>
<evidence type="ECO:0000313" key="2">
    <source>
        <dbReference type="EMBL" id="SOC48228.1"/>
    </source>
</evidence>
<feature type="transmembrane region" description="Helical" evidence="1">
    <location>
        <begin position="15"/>
        <end position="36"/>
    </location>
</feature>
<keyword evidence="1" id="KW-1133">Transmembrane helix</keyword>
<evidence type="ECO:0000313" key="3">
    <source>
        <dbReference type="Proteomes" id="UP000219167"/>
    </source>
</evidence>
<keyword evidence="1" id="KW-0812">Transmembrane</keyword>
<protein>
    <submittedName>
        <fullName evidence="2">Uncharacterized membrane protein</fullName>
    </submittedName>
</protein>
<gene>
    <name evidence="2" type="ORF">SAMN05892877_1448</name>
</gene>
<accession>A0A285V3N5</accession>